<dbReference type="GO" id="GO:0050462">
    <property type="term" value="F:N-acetylneuraminate synthase activity"/>
    <property type="evidence" value="ECO:0007669"/>
    <property type="project" value="UniProtKB-EC"/>
</dbReference>
<dbReference type="InterPro" id="IPR013132">
    <property type="entry name" value="PseI/NeuA/B-like_N"/>
</dbReference>
<evidence type="ECO:0000313" key="3">
    <source>
        <dbReference type="Proteomes" id="UP000009047"/>
    </source>
</evidence>
<proteinExistence type="predicted"/>
<dbReference type="OrthoDB" id="9781701at2"/>
<reference evidence="2 3" key="1">
    <citation type="journal article" date="2010" name="Stand. Genomic Sci.">
        <title>Complete genome sequence of Desulfarculus baarsii type strain (2st14).</title>
        <authorList>
            <person name="Sun H."/>
            <person name="Spring S."/>
            <person name="Lapidus A."/>
            <person name="Davenport K."/>
            <person name="Del Rio T.G."/>
            <person name="Tice H."/>
            <person name="Nolan M."/>
            <person name="Copeland A."/>
            <person name="Cheng J.F."/>
            <person name="Lucas S."/>
            <person name="Tapia R."/>
            <person name="Goodwin L."/>
            <person name="Pitluck S."/>
            <person name="Ivanova N."/>
            <person name="Pagani I."/>
            <person name="Mavromatis K."/>
            <person name="Ovchinnikova G."/>
            <person name="Pati A."/>
            <person name="Chen A."/>
            <person name="Palaniappan K."/>
            <person name="Hauser L."/>
            <person name="Chang Y.J."/>
            <person name="Jeffries C.D."/>
            <person name="Detter J.C."/>
            <person name="Han C."/>
            <person name="Rohde M."/>
            <person name="Brambilla E."/>
            <person name="Goker M."/>
            <person name="Woyke T."/>
            <person name="Bristow J."/>
            <person name="Eisen J.A."/>
            <person name="Markowitz V."/>
            <person name="Hugenholtz P."/>
            <person name="Kyrpides N.C."/>
            <person name="Klenk H.P."/>
            <person name="Land M."/>
        </authorList>
    </citation>
    <scope>NUCLEOTIDE SEQUENCE [LARGE SCALE GENOMIC DNA]</scope>
    <source>
        <strain evidence="3">ATCC 33931 / DSM 2075 / LMG 7858 / VKM B-1802 / 2st14</strain>
    </source>
</reference>
<protein>
    <submittedName>
        <fullName evidence="2">N-acetylneuraminate synthase</fullName>
        <ecNumber evidence="2">2.5.1.56</ecNumber>
    </submittedName>
</protein>
<dbReference type="Pfam" id="PF03102">
    <property type="entry name" value="NeuB"/>
    <property type="match status" value="1"/>
</dbReference>
<dbReference type="AlphaFoldDB" id="E1QFQ9"/>
<dbReference type="EMBL" id="CP002085">
    <property type="protein sequence ID" value="ADK84395.1"/>
    <property type="molecule type" value="Genomic_DNA"/>
</dbReference>
<gene>
    <name evidence="2" type="ordered locus">Deba_1027</name>
</gene>
<dbReference type="HOGENOM" id="CLU_040465_0_0_7"/>
<dbReference type="PANTHER" id="PTHR42966">
    <property type="entry name" value="N-ACETYLNEURAMINATE SYNTHASE"/>
    <property type="match status" value="1"/>
</dbReference>
<dbReference type="Gene3D" id="3.20.20.70">
    <property type="entry name" value="Aldolase class I"/>
    <property type="match status" value="1"/>
</dbReference>
<dbReference type="InterPro" id="IPR013785">
    <property type="entry name" value="Aldolase_TIM"/>
</dbReference>
<dbReference type="Pfam" id="PF08666">
    <property type="entry name" value="SAF"/>
    <property type="match status" value="1"/>
</dbReference>
<evidence type="ECO:0000313" key="2">
    <source>
        <dbReference type="EMBL" id="ADK84395.1"/>
    </source>
</evidence>
<evidence type="ECO:0000259" key="1">
    <source>
        <dbReference type="PROSITE" id="PS50844"/>
    </source>
</evidence>
<organism evidence="2 3">
    <name type="scientific">Desulfarculus baarsii (strain ATCC 33931 / DSM 2075 / LMG 7858 / VKM B-1802 / 2st14)</name>
    <dbReference type="NCBI Taxonomy" id="644282"/>
    <lineage>
        <taxon>Bacteria</taxon>
        <taxon>Pseudomonadati</taxon>
        <taxon>Thermodesulfobacteriota</taxon>
        <taxon>Desulfarculia</taxon>
        <taxon>Desulfarculales</taxon>
        <taxon>Desulfarculaceae</taxon>
        <taxon>Desulfarculus</taxon>
    </lineage>
</organism>
<accession>E1QFQ9</accession>
<dbReference type="eggNOG" id="COG2089">
    <property type="taxonomic scope" value="Bacteria"/>
</dbReference>
<dbReference type="Gene3D" id="3.90.1210.10">
    <property type="entry name" value="Antifreeze-like/N-acetylneuraminic acid synthase C-terminal domain"/>
    <property type="match status" value="1"/>
</dbReference>
<dbReference type="SUPFAM" id="SSF51269">
    <property type="entry name" value="AFP III-like domain"/>
    <property type="match status" value="1"/>
</dbReference>
<dbReference type="CDD" id="cd11615">
    <property type="entry name" value="SAF_NeuB_like"/>
    <property type="match status" value="1"/>
</dbReference>
<dbReference type="PROSITE" id="PS50844">
    <property type="entry name" value="AFP_LIKE"/>
    <property type="match status" value="1"/>
</dbReference>
<dbReference type="InterPro" id="IPR013974">
    <property type="entry name" value="SAF"/>
</dbReference>
<dbReference type="Proteomes" id="UP000009047">
    <property type="component" value="Chromosome"/>
</dbReference>
<dbReference type="EC" id="2.5.1.56" evidence="2"/>
<dbReference type="InterPro" id="IPR006190">
    <property type="entry name" value="SAF_AFP_Neu5Ac"/>
</dbReference>
<sequence>MEYASFLQIENKRVALDRPTYFVADVAANHDGDLGRAKELIALAKEAGADAVKFQHFSAPTIVSDHGFQALGARQSHQAAWGKSVYQVYAAASLDPAWTPELKKTCDSVGVAFFTSPYSKELVDAVDPFVPAFKVGSGDITWHEIIDHMARKGKPMLLATGASHLEEVRQAVAVALAVNPNLALMQCNTNYTAKAENFRHVNLNVLKTYAAMYPGMVLGLSDHTLGPSTVLGAVALGARVIEKHFTDDRRREGPDHPFSEDPASWREMVLRVRELEAALGSGVKQVADNERETVVLQRRAIRLAVDLEAGATLAPSHLSVLRPCPGDGLPPYLLPEVLGRRLAHEMKKGEHLRWTDLDWR</sequence>
<keyword evidence="2" id="KW-0808">Transferase</keyword>
<dbReference type="InterPro" id="IPR051690">
    <property type="entry name" value="PseI-like"/>
</dbReference>
<dbReference type="GO" id="GO:0047444">
    <property type="term" value="F:N-acylneuraminate-9-phosphate synthase activity"/>
    <property type="evidence" value="ECO:0007669"/>
    <property type="project" value="TreeGrafter"/>
</dbReference>
<dbReference type="InterPro" id="IPR057736">
    <property type="entry name" value="SAF_PseI/NeuA/NeuB"/>
</dbReference>
<dbReference type="InterPro" id="IPR036732">
    <property type="entry name" value="AFP_Neu5c_C_sf"/>
</dbReference>
<dbReference type="STRING" id="644282.Deba_1027"/>
<dbReference type="RefSeq" id="WP_013257849.1">
    <property type="nucleotide sequence ID" value="NC_014365.1"/>
</dbReference>
<dbReference type="KEGG" id="dbr:Deba_1027"/>
<dbReference type="PANTHER" id="PTHR42966:SF2">
    <property type="entry name" value="PSEUDAMINIC ACID SYNTHASE"/>
    <property type="match status" value="1"/>
</dbReference>
<feature type="domain" description="AFP-like" evidence="1">
    <location>
        <begin position="300"/>
        <end position="360"/>
    </location>
</feature>
<dbReference type="GO" id="GO:0016051">
    <property type="term" value="P:carbohydrate biosynthetic process"/>
    <property type="evidence" value="ECO:0007669"/>
    <property type="project" value="InterPro"/>
</dbReference>
<keyword evidence="3" id="KW-1185">Reference proteome</keyword>
<dbReference type="SMART" id="SM00858">
    <property type="entry name" value="SAF"/>
    <property type="match status" value="1"/>
</dbReference>
<dbReference type="SUPFAM" id="SSF51569">
    <property type="entry name" value="Aldolase"/>
    <property type="match status" value="1"/>
</dbReference>
<name>E1QFQ9_DESB2</name>